<dbReference type="SUPFAM" id="SSF53448">
    <property type="entry name" value="Nucleotide-diphospho-sugar transferases"/>
    <property type="match status" value="1"/>
</dbReference>
<evidence type="ECO:0000313" key="3">
    <source>
        <dbReference type="Proteomes" id="UP000232638"/>
    </source>
</evidence>
<dbReference type="PANTHER" id="PTHR22916">
    <property type="entry name" value="GLYCOSYLTRANSFERASE"/>
    <property type="match status" value="1"/>
</dbReference>
<dbReference type="Pfam" id="PF00535">
    <property type="entry name" value="Glycos_transf_2"/>
    <property type="match status" value="1"/>
</dbReference>
<dbReference type="InterPro" id="IPR029044">
    <property type="entry name" value="Nucleotide-diphossugar_trans"/>
</dbReference>
<dbReference type="AlphaFoldDB" id="A0A2K8UD47"/>
<accession>A0A2K8UD47</accession>
<name>A0A2K8UD47_9GAMM</name>
<dbReference type="Gene3D" id="3.90.550.10">
    <property type="entry name" value="Spore Coat Polysaccharide Biosynthesis Protein SpsA, Chain A"/>
    <property type="match status" value="1"/>
</dbReference>
<gene>
    <name evidence="2" type="ORF">THSYN_22620</name>
</gene>
<evidence type="ECO:0000313" key="2">
    <source>
        <dbReference type="EMBL" id="AUB83465.1"/>
    </source>
</evidence>
<feature type="domain" description="Glycosyltransferase 2-like" evidence="1">
    <location>
        <begin position="11"/>
        <end position="130"/>
    </location>
</feature>
<protein>
    <recommendedName>
        <fullName evidence="1">Glycosyltransferase 2-like domain-containing protein</fullName>
    </recommendedName>
</protein>
<organism evidence="2 3">
    <name type="scientific">Candidatus Thiodictyon syntrophicum</name>
    <dbReference type="NCBI Taxonomy" id="1166950"/>
    <lineage>
        <taxon>Bacteria</taxon>
        <taxon>Pseudomonadati</taxon>
        <taxon>Pseudomonadota</taxon>
        <taxon>Gammaproteobacteria</taxon>
        <taxon>Chromatiales</taxon>
        <taxon>Chromatiaceae</taxon>
        <taxon>Thiodictyon</taxon>
    </lineage>
</organism>
<dbReference type="InterPro" id="IPR001173">
    <property type="entry name" value="Glyco_trans_2-like"/>
</dbReference>
<proteinExistence type="predicted"/>
<dbReference type="GO" id="GO:0016758">
    <property type="term" value="F:hexosyltransferase activity"/>
    <property type="evidence" value="ECO:0007669"/>
    <property type="project" value="UniProtKB-ARBA"/>
</dbReference>
<reference evidence="2 3" key="1">
    <citation type="submission" date="2017-03" db="EMBL/GenBank/DDBJ databases">
        <title>Complete genome sequence of Candidatus 'Thiodictyon syntrophicum' sp. nov. strain Cad16T, a photolithoautotroph purple sulfur bacterium isolated from an alpine meromictic lake.</title>
        <authorList>
            <person name="Luedin S.M."/>
            <person name="Pothier J.F."/>
            <person name="Danza F."/>
            <person name="Storelli N."/>
            <person name="Wittwer M."/>
            <person name="Tonolla M."/>
        </authorList>
    </citation>
    <scope>NUCLEOTIDE SEQUENCE [LARGE SCALE GENOMIC DNA]</scope>
    <source>
        <strain evidence="2 3">Cad16T</strain>
    </source>
</reference>
<dbReference type="Proteomes" id="UP000232638">
    <property type="component" value="Chromosome"/>
</dbReference>
<evidence type="ECO:0000259" key="1">
    <source>
        <dbReference type="Pfam" id="PF00535"/>
    </source>
</evidence>
<dbReference type="EMBL" id="CP020370">
    <property type="protein sequence ID" value="AUB83465.1"/>
    <property type="molecule type" value="Genomic_DNA"/>
</dbReference>
<sequence>MIDCGHPILVSVIMPAFNASLFIAESIDSISAQTYPNWELLVIDDGSTDATPDIVHSKAAQDRRVTYLHQENGRAAKARNLGLLHARGELVAFLDSDDLWLKDKLEIMVREFRAGDQDLLFSESYMFEERFQTNGEKHANAKRMGVIAREYSGYDGLSEFLEINRIPMLTVLCKTNILKTFQFNESMALAAEYDLWLRMLIGGCKFRAIAVPLAAYRLHPCSSTAGDRLATDTVIANIYALRQSISDQRLRELIDRKLRGWLRRKLRMVVDWEQLEGFVDMLRELHLARHLWIADVLNRMSHILFRIGKKVLGKLL</sequence>
<dbReference type="KEGG" id="tsy:THSYN_22620"/>
<keyword evidence="3" id="KW-1185">Reference proteome</keyword>
<dbReference type="PANTHER" id="PTHR22916:SF3">
    <property type="entry name" value="UDP-GLCNAC:BETAGAL BETA-1,3-N-ACETYLGLUCOSAMINYLTRANSFERASE-LIKE PROTEIN 1"/>
    <property type="match status" value="1"/>
</dbReference>